<protein>
    <submittedName>
        <fullName evidence="1">Uncharacterized protein</fullName>
    </submittedName>
</protein>
<sequence>ESVVYKEYEIYYGFMVYSTDLHAVFETEKEVAESQLARTVLSKVGAGREPARRAARAASG</sequence>
<proteinExistence type="predicted"/>
<dbReference type="Proteomes" id="UP000499080">
    <property type="component" value="Unassembled WGS sequence"/>
</dbReference>
<dbReference type="EMBL" id="BGPR01117841">
    <property type="protein sequence ID" value="GBN11083.1"/>
    <property type="molecule type" value="Genomic_DNA"/>
</dbReference>
<organism evidence="1 2">
    <name type="scientific">Araneus ventricosus</name>
    <name type="common">Orbweaver spider</name>
    <name type="synonym">Epeira ventricosa</name>
    <dbReference type="NCBI Taxonomy" id="182803"/>
    <lineage>
        <taxon>Eukaryota</taxon>
        <taxon>Metazoa</taxon>
        <taxon>Ecdysozoa</taxon>
        <taxon>Arthropoda</taxon>
        <taxon>Chelicerata</taxon>
        <taxon>Arachnida</taxon>
        <taxon>Araneae</taxon>
        <taxon>Araneomorphae</taxon>
        <taxon>Entelegynae</taxon>
        <taxon>Araneoidea</taxon>
        <taxon>Araneidae</taxon>
        <taxon>Araneus</taxon>
    </lineage>
</organism>
<evidence type="ECO:0000313" key="2">
    <source>
        <dbReference type="Proteomes" id="UP000499080"/>
    </source>
</evidence>
<gene>
    <name evidence="1" type="ORF">AVEN_185980_1</name>
</gene>
<accession>A0A4Y2LB73</accession>
<keyword evidence="2" id="KW-1185">Reference proteome</keyword>
<dbReference type="AlphaFoldDB" id="A0A4Y2LB73"/>
<evidence type="ECO:0000313" key="1">
    <source>
        <dbReference type="EMBL" id="GBN11083.1"/>
    </source>
</evidence>
<feature type="non-terminal residue" evidence="1">
    <location>
        <position position="1"/>
    </location>
</feature>
<comment type="caution">
    <text evidence="1">The sequence shown here is derived from an EMBL/GenBank/DDBJ whole genome shotgun (WGS) entry which is preliminary data.</text>
</comment>
<reference evidence="1 2" key="1">
    <citation type="journal article" date="2019" name="Sci. Rep.">
        <title>Orb-weaving spider Araneus ventricosus genome elucidates the spidroin gene catalogue.</title>
        <authorList>
            <person name="Kono N."/>
            <person name="Nakamura H."/>
            <person name="Ohtoshi R."/>
            <person name="Moran D.A.P."/>
            <person name="Shinohara A."/>
            <person name="Yoshida Y."/>
            <person name="Fujiwara M."/>
            <person name="Mori M."/>
            <person name="Tomita M."/>
            <person name="Arakawa K."/>
        </authorList>
    </citation>
    <scope>NUCLEOTIDE SEQUENCE [LARGE SCALE GENOMIC DNA]</scope>
</reference>
<name>A0A4Y2LB73_ARAVE</name>